<feature type="compositionally biased region" description="Polar residues" evidence="1">
    <location>
        <begin position="20"/>
        <end position="37"/>
    </location>
</feature>
<reference evidence="2" key="2">
    <citation type="submission" date="1995-04" db="EMBL/GenBank/DDBJ databases">
        <authorList>
            <person name="Smith D.R."/>
        </authorList>
    </citation>
    <scope>NUCLEOTIDE SEQUENCE</scope>
</reference>
<accession>Q50073</accession>
<dbReference type="AlphaFoldDB" id="Q50073"/>
<organism evidence="2">
    <name type="scientific">Mycobacterium leprae</name>
    <dbReference type="NCBI Taxonomy" id="1769"/>
    <lineage>
        <taxon>Bacteria</taxon>
        <taxon>Bacillati</taxon>
        <taxon>Actinomycetota</taxon>
        <taxon>Actinomycetes</taxon>
        <taxon>Mycobacteriales</taxon>
        <taxon>Mycobacteriaceae</taxon>
        <taxon>Mycobacterium</taxon>
    </lineage>
</organism>
<reference evidence="2" key="1">
    <citation type="submission" date="1994-09" db="EMBL/GenBank/DDBJ databases">
        <authorList>
            <person name="Robison K."/>
        </authorList>
    </citation>
    <scope>NUCLEOTIDE SEQUENCE</scope>
</reference>
<protein>
    <submittedName>
        <fullName evidence="2">U1740n</fullName>
    </submittedName>
</protein>
<evidence type="ECO:0000313" key="2">
    <source>
        <dbReference type="EMBL" id="AAA63014.1"/>
    </source>
</evidence>
<name>Q50073_MYCLR</name>
<proteinExistence type="predicted"/>
<sequence>MLAINQSVHRAIAQPDSRPISMTSFETGGDPNQSSPGQFVGHRGDAGFSGFQRSAREGVVLHTIEIDKDESVPPGSPVVSGPIWARTWPAGFMYTRRSLPATPR</sequence>
<evidence type="ECO:0000256" key="1">
    <source>
        <dbReference type="SAM" id="MobiDB-lite"/>
    </source>
</evidence>
<feature type="region of interest" description="Disordered" evidence="1">
    <location>
        <begin position="1"/>
        <end position="48"/>
    </location>
</feature>
<dbReference type="EMBL" id="U15183">
    <property type="protein sequence ID" value="AAA63014.1"/>
    <property type="molecule type" value="Genomic_DNA"/>
</dbReference>